<keyword evidence="1" id="KW-0812">Transmembrane</keyword>
<gene>
    <name evidence="2" type="ORF">HF682_16140</name>
</gene>
<dbReference type="AlphaFoldDB" id="A0A847SHP6"/>
<evidence type="ECO:0000256" key="1">
    <source>
        <dbReference type="SAM" id="Phobius"/>
    </source>
</evidence>
<sequence length="285" mass="32230">MTTDAARQRWWLLQLADRASGTPRQWLLLDAAQALSRSADYRPPWQDRLRLWRADRLGNSSLYRFLKRLLPAYAALYAPRPLEPVRILLAFEHVLLVASLLLGILLVTPHPAVLRAEIMAAFCLPIGLYYGVRQARQLHHRWQTHCERQLAQLAELEPQVLEQSPSLAHWLQGMLPAPSASVLLAQLATAPGSWRDIESMPRFAIWQPLPEWPWRQWLVEVLACLTPLVLLTCTLVGPRWLTLGAWAAMAAGVHLLPWKPAPYAQRWLWLLLAGACGSGLGLLLT</sequence>
<feature type="transmembrane region" description="Helical" evidence="1">
    <location>
        <begin position="113"/>
        <end position="132"/>
    </location>
</feature>
<reference evidence="2 3" key="1">
    <citation type="submission" date="2020-04" db="EMBL/GenBank/DDBJ databases">
        <title>Draft genome of Leeia sp. IMCC25680.</title>
        <authorList>
            <person name="Song J."/>
            <person name="Cho J.-C."/>
        </authorList>
    </citation>
    <scope>NUCLEOTIDE SEQUENCE [LARGE SCALE GENOMIC DNA]</scope>
    <source>
        <strain evidence="2 3">IMCC25680</strain>
    </source>
</reference>
<evidence type="ECO:0000313" key="2">
    <source>
        <dbReference type="EMBL" id="NLR76699.1"/>
    </source>
</evidence>
<feature type="transmembrane region" description="Helical" evidence="1">
    <location>
        <begin position="87"/>
        <end position="107"/>
    </location>
</feature>
<proteinExistence type="predicted"/>
<dbReference type="EMBL" id="JABAIM010000004">
    <property type="protein sequence ID" value="NLR76699.1"/>
    <property type="molecule type" value="Genomic_DNA"/>
</dbReference>
<name>A0A847SHP6_9NEIS</name>
<comment type="caution">
    <text evidence="2">The sequence shown here is derived from an EMBL/GenBank/DDBJ whole genome shotgun (WGS) entry which is preliminary data.</text>
</comment>
<dbReference type="Proteomes" id="UP000587991">
    <property type="component" value="Unassembled WGS sequence"/>
</dbReference>
<keyword evidence="1" id="KW-0472">Membrane</keyword>
<dbReference type="RefSeq" id="WP_168878363.1">
    <property type="nucleotide sequence ID" value="NZ_JABAIM010000004.1"/>
</dbReference>
<protein>
    <submittedName>
        <fullName evidence="2">Uncharacterized protein</fullName>
    </submittedName>
</protein>
<feature type="transmembrane region" description="Helical" evidence="1">
    <location>
        <begin position="217"/>
        <end position="237"/>
    </location>
</feature>
<organism evidence="2 3">
    <name type="scientific">Leeia aquatica</name>
    <dbReference type="NCBI Taxonomy" id="2725557"/>
    <lineage>
        <taxon>Bacteria</taxon>
        <taxon>Pseudomonadati</taxon>
        <taxon>Pseudomonadota</taxon>
        <taxon>Betaproteobacteria</taxon>
        <taxon>Neisseriales</taxon>
        <taxon>Leeiaceae</taxon>
        <taxon>Leeia</taxon>
    </lineage>
</organism>
<feature type="transmembrane region" description="Helical" evidence="1">
    <location>
        <begin position="267"/>
        <end position="284"/>
    </location>
</feature>
<accession>A0A847SHP6</accession>
<evidence type="ECO:0000313" key="3">
    <source>
        <dbReference type="Proteomes" id="UP000587991"/>
    </source>
</evidence>
<keyword evidence="3" id="KW-1185">Reference proteome</keyword>
<keyword evidence="1" id="KW-1133">Transmembrane helix</keyword>